<accession>A0A0D0IW90</accession>
<dbReference type="Proteomes" id="UP000032046">
    <property type="component" value="Unassembled WGS sequence"/>
</dbReference>
<evidence type="ECO:0008006" key="3">
    <source>
        <dbReference type="Google" id="ProtNLM"/>
    </source>
</evidence>
<reference evidence="1 2" key="1">
    <citation type="submission" date="2015-01" db="EMBL/GenBank/DDBJ databases">
        <title>Comparative genomics of non-oral Prevotella species.</title>
        <authorList>
            <person name="Accetto T."/>
            <person name="Nograsek B."/>
            <person name="Avgustin G."/>
        </authorList>
    </citation>
    <scope>NUCLEOTIDE SEQUENCE [LARGE SCALE GENOMIC DNA]</scope>
    <source>
        <strain evidence="1 2">P5-119</strain>
    </source>
</reference>
<evidence type="ECO:0000313" key="1">
    <source>
        <dbReference type="EMBL" id="KIP64334.1"/>
    </source>
</evidence>
<dbReference type="AlphaFoldDB" id="A0A0D0IW90"/>
<organism evidence="1 2">
    <name type="scientific">Prevotella pectinovora</name>
    <dbReference type="NCBI Taxonomy" id="1602169"/>
    <lineage>
        <taxon>Bacteria</taxon>
        <taxon>Pseudomonadati</taxon>
        <taxon>Bacteroidota</taxon>
        <taxon>Bacteroidia</taxon>
        <taxon>Bacteroidales</taxon>
        <taxon>Prevotellaceae</taxon>
        <taxon>Prevotella</taxon>
    </lineage>
</organism>
<dbReference type="SUPFAM" id="SSF55729">
    <property type="entry name" value="Acyl-CoA N-acyltransferases (Nat)"/>
    <property type="match status" value="1"/>
</dbReference>
<sequence length="162" mass="18280">MIRHTTTADIPRLKEIFAIARRFMAEAGNPNQWTEGYPSEELIQEDIDSGDSYVIVKGDRIVATFVLRGGADPTYDIIYDGKWPNDKPYATIHRIASSGEATGIMHTALQYALTLYDNIRIDTHRDNLVMQHLLADEGFSYCGVIHCWSGDERLAFQLTKKG</sequence>
<dbReference type="EMBL" id="JXQK01000023">
    <property type="protein sequence ID" value="KIP64334.1"/>
    <property type="molecule type" value="Genomic_DNA"/>
</dbReference>
<comment type="caution">
    <text evidence="1">The sequence shown here is derived from an EMBL/GenBank/DDBJ whole genome shotgun (WGS) entry which is preliminary data.</text>
</comment>
<gene>
    <name evidence="1" type="ORF">ST44_02405</name>
</gene>
<keyword evidence="2" id="KW-1185">Reference proteome</keyword>
<dbReference type="Gene3D" id="3.40.630.30">
    <property type="match status" value="1"/>
</dbReference>
<dbReference type="STRING" id="1602171.ST44_02405"/>
<proteinExistence type="predicted"/>
<name>A0A0D0IW90_9BACT</name>
<protein>
    <recommendedName>
        <fullName evidence="3">Acetyltransferase</fullName>
    </recommendedName>
</protein>
<dbReference type="InterPro" id="IPR016181">
    <property type="entry name" value="Acyl_CoA_acyltransferase"/>
</dbReference>
<evidence type="ECO:0000313" key="2">
    <source>
        <dbReference type="Proteomes" id="UP000032046"/>
    </source>
</evidence>